<gene>
    <name evidence="10" type="ORF">CCH79_00007228</name>
</gene>
<dbReference type="PROSITE" id="PS00973">
    <property type="entry name" value="USP_2"/>
    <property type="match status" value="1"/>
</dbReference>
<keyword evidence="6" id="KW-0378">Hydrolase</keyword>
<name>A0A315VCA0_GAMAF</name>
<keyword evidence="11" id="KW-1185">Reference proteome</keyword>
<dbReference type="GO" id="GO:0006508">
    <property type="term" value="P:proteolysis"/>
    <property type="evidence" value="ECO:0007669"/>
    <property type="project" value="UniProtKB-KW"/>
</dbReference>
<reference evidence="10 11" key="1">
    <citation type="journal article" date="2018" name="G3 (Bethesda)">
        <title>A High-Quality Reference Genome for the Invasive Mosquitofish Gambusia affinis Using a Chicago Library.</title>
        <authorList>
            <person name="Hoffberg S.L."/>
            <person name="Troendle N.J."/>
            <person name="Glenn T.C."/>
            <person name="Mahmud O."/>
            <person name="Louha S."/>
            <person name="Chalopin D."/>
            <person name="Bennetzen J.L."/>
            <person name="Mauricio R."/>
        </authorList>
    </citation>
    <scope>NUCLEOTIDE SEQUENCE [LARGE SCALE GENOMIC DNA]</scope>
    <source>
        <strain evidence="10">NE01/NJP1002.9</strain>
        <tissue evidence="10">Muscle</tissue>
    </source>
</reference>
<protein>
    <recommendedName>
        <fullName evidence="3">ubiquitinyl hydrolase 1</fullName>
        <ecNumber evidence="3">3.4.19.12</ecNumber>
    </recommendedName>
</protein>
<feature type="non-terminal residue" evidence="10">
    <location>
        <position position="1"/>
    </location>
</feature>
<evidence type="ECO:0000256" key="7">
    <source>
        <dbReference type="ARBA" id="ARBA00022807"/>
    </source>
</evidence>
<dbReference type="Gene3D" id="3.90.70.10">
    <property type="entry name" value="Cysteine proteinases"/>
    <property type="match status" value="1"/>
</dbReference>
<evidence type="ECO:0000256" key="4">
    <source>
        <dbReference type="ARBA" id="ARBA00022670"/>
    </source>
</evidence>
<dbReference type="PANTHER" id="PTHR24006:SF687">
    <property type="entry name" value="UBIQUITIN CARBOXYL-TERMINAL HYDROLASE 10"/>
    <property type="match status" value="1"/>
</dbReference>
<evidence type="ECO:0000256" key="2">
    <source>
        <dbReference type="ARBA" id="ARBA00005427"/>
    </source>
</evidence>
<dbReference type="CDD" id="cd02257">
    <property type="entry name" value="Peptidase_C19"/>
    <property type="match status" value="1"/>
</dbReference>
<evidence type="ECO:0000313" key="10">
    <source>
        <dbReference type="EMBL" id="PWA21035.1"/>
    </source>
</evidence>
<accession>A0A315VCA0</accession>
<evidence type="ECO:0000256" key="3">
    <source>
        <dbReference type="ARBA" id="ARBA00012759"/>
    </source>
</evidence>
<dbReference type="Pfam" id="PF00443">
    <property type="entry name" value="UCH"/>
    <property type="match status" value="1"/>
</dbReference>
<keyword evidence="5" id="KW-0833">Ubl conjugation pathway</keyword>
<dbReference type="EC" id="3.4.19.12" evidence="3"/>
<keyword evidence="7" id="KW-0788">Thiol protease</keyword>
<evidence type="ECO:0000256" key="6">
    <source>
        <dbReference type="ARBA" id="ARBA00022801"/>
    </source>
</evidence>
<feature type="domain" description="USP" evidence="9">
    <location>
        <begin position="94"/>
        <end position="393"/>
    </location>
</feature>
<organism evidence="10 11">
    <name type="scientific">Gambusia affinis</name>
    <name type="common">Western mosquitofish</name>
    <name type="synonym">Heterandria affinis</name>
    <dbReference type="NCBI Taxonomy" id="33528"/>
    <lineage>
        <taxon>Eukaryota</taxon>
        <taxon>Metazoa</taxon>
        <taxon>Chordata</taxon>
        <taxon>Craniata</taxon>
        <taxon>Vertebrata</taxon>
        <taxon>Euteleostomi</taxon>
        <taxon>Actinopterygii</taxon>
        <taxon>Neopterygii</taxon>
        <taxon>Teleostei</taxon>
        <taxon>Neoteleostei</taxon>
        <taxon>Acanthomorphata</taxon>
        <taxon>Ovalentaria</taxon>
        <taxon>Atherinomorphae</taxon>
        <taxon>Cyprinodontiformes</taxon>
        <taxon>Poeciliidae</taxon>
        <taxon>Poeciliinae</taxon>
        <taxon>Gambusia</taxon>
    </lineage>
</organism>
<dbReference type="GO" id="GO:0004843">
    <property type="term" value="F:cysteine-type deubiquitinase activity"/>
    <property type="evidence" value="ECO:0007669"/>
    <property type="project" value="UniProtKB-EC"/>
</dbReference>
<dbReference type="PANTHER" id="PTHR24006">
    <property type="entry name" value="UBIQUITIN CARBOXYL-TERMINAL HYDROLASE"/>
    <property type="match status" value="1"/>
</dbReference>
<feature type="region of interest" description="Disordered" evidence="8">
    <location>
        <begin position="1"/>
        <end position="51"/>
    </location>
</feature>
<keyword evidence="4" id="KW-0645">Protease</keyword>
<feature type="compositionally biased region" description="Basic and acidic residues" evidence="8">
    <location>
        <begin position="22"/>
        <end position="33"/>
    </location>
</feature>
<evidence type="ECO:0000313" key="11">
    <source>
        <dbReference type="Proteomes" id="UP000250572"/>
    </source>
</evidence>
<dbReference type="GO" id="GO:0016579">
    <property type="term" value="P:protein deubiquitination"/>
    <property type="evidence" value="ECO:0007669"/>
    <property type="project" value="InterPro"/>
</dbReference>
<dbReference type="PROSITE" id="PS50235">
    <property type="entry name" value="USP_3"/>
    <property type="match status" value="1"/>
</dbReference>
<evidence type="ECO:0000256" key="1">
    <source>
        <dbReference type="ARBA" id="ARBA00000707"/>
    </source>
</evidence>
<comment type="caution">
    <text evidence="10">The sequence shown here is derived from an EMBL/GenBank/DDBJ whole genome shotgun (WGS) entry which is preliminary data.</text>
</comment>
<evidence type="ECO:0000256" key="8">
    <source>
        <dbReference type="SAM" id="MobiDB-lite"/>
    </source>
</evidence>
<feature type="non-terminal residue" evidence="10">
    <location>
        <position position="393"/>
    </location>
</feature>
<dbReference type="GO" id="GO:0005634">
    <property type="term" value="C:nucleus"/>
    <property type="evidence" value="ECO:0007669"/>
    <property type="project" value="TreeGrafter"/>
</dbReference>
<dbReference type="InterPro" id="IPR050164">
    <property type="entry name" value="Peptidase_C19"/>
</dbReference>
<feature type="compositionally biased region" description="Basic and acidic residues" evidence="8">
    <location>
        <begin position="1"/>
        <end position="13"/>
    </location>
</feature>
<dbReference type="InterPro" id="IPR038765">
    <property type="entry name" value="Papain-like_cys_pep_sf"/>
</dbReference>
<comment type="similarity">
    <text evidence="2">Belongs to the peptidase C19 family. USP10 subfamily.</text>
</comment>
<proteinExistence type="inferred from homology"/>
<dbReference type="Proteomes" id="UP000250572">
    <property type="component" value="Unassembled WGS sequence"/>
</dbReference>
<dbReference type="InterPro" id="IPR001394">
    <property type="entry name" value="Peptidase_C19_UCH"/>
</dbReference>
<comment type="catalytic activity">
    <reaction evidence="1">
        <text>Thiol-dependent hydrolysis of ester, thioester, amide, peptide and isopeptide bonds formed by the C-terminal Gly of ubiquitin (a 76-residue protein attached to proteins as an intracellular targeting signal).</text>
        <dbReference type="EC" id="3.4.19.12"/>
    </reaction>
</comment>
<sequence length="393" mass="44657">DKTREVPKRDFGRKTHPSGSSREAENDTERVSSDESVEVKCPVPSPTSGTDVSLTEVNEIQPQVSPEFKIFTPDNLNLYLGIRETVPNEDLDCFGLPNLGLTCYINSILQSLLTLTCFIQELHNQLPVWSSHPQSKLFRAILDIEVCCFSNMKEEKKAVLSFFKKTVAEFNSSFDDDGQKDASEFLISVLDIMRSLSQEMHLRASNLGLTYKCPVAEHIALQMMSTRTCMGCGDQSHTVEDFVTLSLDLVPRGSEGHLEHMCHCGVKDSSVQSSFLTLPNVLILHLKRFKFTRSNAVKKIKKHIILSRELVVREEFTATKNRATYYFLVSIVSHIGSKADSGHYICDGIHRRQNMDIIDDSWLMYDDEHVSQTTGEEVCLWRERNAFLLFYEK</sequence>
<dbReference type="SUPFAM" id="SSF54001">
    <property type="entry name" value="Cysteine proteinases"/>
    <property type="match status" value="1"/>
</dbReference>
<evidence type="ECO:0000259" key="9">
    <source>
        <dbReference type="PROSITE" id="PS50235"/>
    </source>
</evidence>
<dbReference type="EMBL" id="NHOQ01001926">
    <property type="protein sequence ID" value="PWA21035.1"/>
    <property type="molecule type" value="Genomic_DNA"/>
</dbReference>
<dbReference type="AlphaFoldDB" id="A0A315VCA0"/>
<evidence type="ECO:0000256" key="5">
    <source>
        <dbReference type="ARBA" id="ARBA00022786"/>
    </source>
</evidence>
<dbReference type="InterPro" id="IPR018200">
    <property type="entry name" value="USP_CS"/>
</dbReference>
<dbReference type="InterPro" id="IPR028889">
    <property type="entry name" value="USP"/>
</dbReference>
<dbReference type="GO" id="GO:0005829">
    <property type="term" value="C:cytosol"/>
    <property type="evidence" value="ECO:0007669"/>
    <property type="project" value="TreeGrafter"/>
</dbReference>